<dbReference type="InterPro" id="IPR011008">
    <property type="entry name" value="Dimeric_a/b-barrel"/>
</dbReference>
<feature type="domain" description="DUF1330" evidence="1">
    <location>
        <begin position="45"/>
        <end position="122"/>
    </location>
</feature>
<dbReference type="InterPro" id="IPR010753">
    <property type="entry name" value="DUF1330"/>
</dbReference>
<protein>
    <submittedName>
        <fullName evidence="2">DUF1330 domain-containing protein</fullName>
    </submittedName>
</protein>
<dbReference type="OrthoDB" id="8909581at2"/>
<dbReference type="EMBL" id="QYYD01000003">
    <property type="protein sequence ID" value="RJF76919.1"/>
    <property type="molecule type" value="Genomic_DNA"/>
</dbReference>
<sequence length="142" mass="16040">MTGHIDPTKEIFAQFRDNDRAGPIHMLNLVRLKPRATYPDGREATGAEAYAAYGRDSLPVFSRLGGKVVWQGAFELMLIGPQSERWDHMFIAKYPSVSAFVEMIRDPVYREAVKHRQAAVEDSRLIRTRPLPVGEGFGQIPE</sequence>
<evidence type="ECO:0000313" key="2">
    <source>
        <dbReference type="EMBL" id="RJF76919.1"/>
    </source>
</evidence>
<dbReference type="AlphaFoldDB" id="A0A418VLE8"/>
<gene>
    <name evidence="2" type="ORF">D4Q52_03515</name>
</gene>
<evidence type="ECO:0000313" key="3">
    <source>
        <dbReference type="Proteomes" id="UP000285523"/>
    </source>
</evidence>
<dbReference type="Proteomes" id="UP000285523">
    <property type="component" value="Unassembled WGS sequence"/>
</dbReference>
<evidence type="ECO:0000259" key="1">
    <source>
        <dbReference type="Pfam" id="PF07045"/>
    </source>
</evidence>
<accession>A0A418VLE8</accession>
<dbReference type="Gene3D" id="3.30.70.100">
    <property type="match status" value="1"/>
</dbReference>
<dbReference type="Pfam" id="PF07045">
    <property type="entry name" value="DUF1330"/>
    <property type="match status" value="1"/>
</dbReference>
<reference evidence="2 3" key="1">
    <citation type="submission" date="2018-09" db="EMBL/GenBank/DDBJ databases">
        <title>Draft genome sequence of Rhodopseudomonas palustris 2.1.18.</title>
        <authorList>
            <person name="Robertson S.L."/>
            <person name="Meyer T.E."/>
            <person name="Kyndt J.A."/>
        </authorList>
    </citation>
    <scope>NUCLEOTIDE SEQUENCE [LARGE SCALE GENOMIC DNA]</scope>
    <source>
        <strain evidence="2 3">2.1.18</strain>
    </source>
</reference>
<dbReference type="PANTHER" id="PTHR40257:SF1">
    <property type="entry name" value="DUF1330 DOMAIN-CONTAINING PROTEIN"/>
    <property type="match status" value="1"/>
</dbReference>
<comment type="caution">
    <text evidence="2">The sequence shown here is derived from an EMBL/GenBank/DDBJ whole genome shotgun (WGS) entry which is preliminary data.</text>
</comment>
<name>A0A418VLE8_RHOPL</name>
<dbReference type="RefSeq" id="WP_119855172.1">
    <property type="nucleotide sequence ID" value="NZ_QYYD01000003.1"/>
</dbReference>
<dbReference type="PANTHER" id="PTHR40257">
    <property type="match status" value="1"/>
</dbReference>
<organism evidence="2 3">
    <name type="scientific">Rhodopseudomonas palustris</name>
    <dbReference type="NCBI Taxonomy" id="1076"/>
    <lineage>
        <taxon>Bacteria</taxon>
        <taxon>Pseudomonadati</taxon>
        <taxon>Pseudomonadota</taxon>
        <taxon>Alphaproteobacteria</taxon>
        <taxon>Hyphomicrobiales</taxon>
        <taxon>Nitrobacteraceae</taxon>
        <taxon>Rhodopseudomonas</taxon>
    </lineage>
</organism>
<dbReference type="SUPFAM" id="SSF54909">
    <property type="entry name" value="Dimeric alpha+beta barrel"/>
    <property type="match status" value="1"/>
</dbReference>
<proteinExistence type="predicted"/>